<protein>
    <submittedName>
        <fullName evidence="2">Uncharacterized protein</fullName>
    </submittedName>
</protein>
<dbReference type="AlphaFoldDB" id="A0A2M8LFW8"/>
<feature type="region of interest" description="Disordered" evidence="1">
    <location>
        <begin position="134"/>
        <end position="163"/>
    </location>
</feature>
<gene>
    <name evidence="2" type="ORF">COV05_04945</name>
</gene>
<organism evidence="2 3">
    <name type="scientific">Candidatus Uhrbacteria bacterium CG10_big_fil_rev_8_21_14_0_10_48_16</name>
    <dbReference type="NCBI Taxonomy" id="1975038"/>
    <lineage>
        <taxon>Bacteria</taxon>
        <taxon>Candidatus Uhriibacteriota</taxon>
    </lineage>
</organism>
<comment type="caution">
    <text evidence="2">The sequence shown here is derived from an EMBL/GenBank/DDBJ whole genome shotgun (WGS) entry which is preliminary data.</text>
</comment>
<proteinExistence type="predicted"/>
<name>A0A2M8LFW8_9BACT</name>
<evidence type="ECO:0000313" key="3">
    <source>
        <dbReference type="Proteomes" id="UP000231436"/>
    </source>
</evidence>
<evidence type="ECO:0000313" key="2">
    <source>
        <dbReference type="EMBL" id="PJE76354.1"/>
    </source>
</evidence>
<dbReference type="Proteomes" id="UP000231436">
    <property type="component" value="Unassembled WGS sequence"/>
</dbReference>
<accession>A0A2M8LFW8</accession>
<dbReference type="EMBL" id="PFEU01000028">
    <property type="protein sequence ID" value="PJE76354.1"/>
    <property type="molecule type" value="Genomic_DNA"/>
</dbReference>
<feature type="region of interest" description="Disordered" evidence="1">
    <location>
        <begin position="210"/>
        <end position="246"/>
    </location>
</feature>
<evidence type="ECO:0000256" key="1">
    <source>
        <dbReference type="SAM" id="MobiDB-lite"/>
    </source>
</evidence>
<feature type="compositionally biased region" description="Gly residues" evidence="1">
    <location>
        <begin position="136"/>
        <end position="149"/>
    </location>
</feature>
<reference evidence="3" key="1">
    <citation type="submission" date="2017-09" db="EMBL/GenBank/DDBJ databases">
        <title>Depth-based differentiation of microbial function through sediment-hosted aquifers and enrichment of novel symbionts in the deep terrestrial subsurface.</title>
        <authorList>
            <person name="Probst A.J."/>
            <person name="Ladd B."/>
            <person name="Jarett J.K."/>
            <person name="Geller-Mcgrath D.E."/>
            <person name="Sieber C.M.K."/>
            <person name="Emerson J.B."/>
            <person name="Anantharaman K."/>
            <person name="Thomas B.C."/>
            <person name="Malmstrom R."/>
            <person name="Stieglmeier M."/>
            <person name="Klingl A."/>
            <person name="Woyke T."/>
            <person name="Ryan C.M."/>
            <person name="Banfield J.F."/>
        </authorList>
    </citation>
    <scope>NUCLEOTIDE SEQUENCE [LARGE SCALE GENOMIC DNA]</scope>
</reference>
<sequence length="334" mass="33691">MVGVEPCERVSAGVWTIEAGTKCRGLACVRDAVAGADDLDVETTGGDVALEGLDATQEGRAEVAQPLHHLPGWLVSSEAEDLAVGTPVRPRGRHGVPPNLGFVRGHSTSIVLKCVESGADAGLLERGGEDTAELARGGGVPVGRPGDAGAGEELLDPGSPEVAHGREGVLRLRVDDDRHVADGADLPLRQVTVGVTDGLDRVVLALPGESVEPSDEVGVGHEGPLAGGQDDRSLGLGESAGDDPSPHFTHPVVVARAVRELALAHAVRAVDGVDLSVAVALEELRPADAVGPADRVGRSIGAVLVGGPIDLAVVGVGPLTGGQTTGVTLGDGSH</sequence>